<evidence type="ECO:0000313" key="2">
    <source>
        <dbReference type="EMBL" id="RDY06646.1"/>
    </source>
</evidence>
<dbReference type="AlphaFoldDB" id="A0A371HV29"/>
<dbReference type="InterPro" id="IPR055314">
    <property type="entry name" value="At2g29880-like"/>
</dbReference>
<reference evidence="2" key="1">
    <citation type="submission" date="2018-05" db="EMBL/GenBank/DDBJ databases">
        <title>Draft genome of Mucuna pruriens seed.</title>
        <authorList>
            <person name="Nnadi N.E."/>
            <person name="Vos R."/>
            <person name="Hasami M.H."/>
            <person name="Devisetty U.K."/>
            <person name="Aguiy J.C."/>
        </authorList>
    </citation>
    <scope>NUCLEOTIDE SEQUENCE [LARGE SCALE GENOMIC DNA]</scope>
    <source>
        <strain evidence="2">JCA_2017</strain>
    </source>
</reference>
<gene>
    <name evidence="2" type="ORF">CR513_09335</name>
</gene>
<feature type="non-terminal residue" evidence="2">
    <location>
        <position position="1"/>
    </location>
</feature>
<dbReference type="PANTHER" id="PTHR47864">
    <property type="entry name" value="TRANSMEMBRANE PROTEIN"/>
    <property type="match status" value="1"/>
</dbReference>
<feature type="compositionally biased region" description="Polar residues" evidence="1">
    <location>
        <begin position="112"/>
        <end position="122"/>
    </location>
</feature>
<evidence type="ECO:0000256" key="1">
    <source>
        <dbReference type="SAM" id="MobiDB-lite"/>
    </source>
</evidence>
<feature type="region of interest" description="Disordered" evidence="1">
    <location>
        <begin position="92"/>
        <end position="122"/>
    </location>
</feature>
<evidence type="ECO:0000313" key="3">
    <source>
        <dbReference type="Proteomes" id="UP000257109"/>
    </source>
</evidence>
<dbReference type="Proteomes" id="UP000257109">
    <property type="component" value="Unassembled WGS sequence"/>
</dbReference>
<dbReference type="OrthoDB" id="1411412at2759"/>
<keyword evidence="3" id="KW-1185">Reference proteome</keyword>
<proteinExistence type="predicted"/>
<accession>A0A371HV29</accession>
<dbReference type="PANTHER" id="PTHR47864:SF2">
    <property type="entry name" value="MYB_SANT-LIKE DNA-BINDING DOMAIN PROTEIN"/>
    <property type="match status" value="1"/>
</dbReference>
<dbReference type="EMBL" id="QJKJ01001646">
    <property type="protein sequence ID" value="RDY06646.1"/>
    <property type="molecule type" value="Genomic_DNA"/>
</dbReference>
<comment type="caution">
    <text evidence="2">The sequence shown here is derived from an EMBL/GenBank/DDBJ whole genome shotgun (WGS) entry which is preliminary data.</text>
</comment>
<name>A0A371HV29_MUCPR</name>
<sequence length="122" mass="13901">MHLFSIAYSDEIILGFIEVSSHPNHNKVQEKSIVDYENLKIVVRSNIAHDNSFIALDTNDIHATIFEEEIRNFSMKGFLYYPNDNSTIPFPLSSKSSIEKPRHCKKSRYDNGGSSNSIGTNY</sequence>
<organism evidence="2 3">
    <name type="scientific">Mucuna pruriens</name>
    <name type="common">Velvet bean</name>
    <name type="synonym">Dolichos pruriens</name>
    <dbReference type="NCBI Taxonomy" id="157652"/>
    <lineage>
        <taxon>Eukaryota</taxon>
        <taxon>Viridiplantae</taxon>
        <taxon>Streptophyta</taxon>
        <taxon>Embryophyta</taxon>
        <taxon>Tracheophyta</taxon>
        <taxon>Spermatophyta</taxon>
        <taxon>Magnoliopsida</taxon>
        <taxon>eudicotyledons</taxon>
        <taxon>Gunneridae</taxon>
        <taxon>Pentapetalae</taxon>
        <taxon>rosids</taxon>
        <taxon>fabids</taxon>
        <taxon>Fabales</taxon>
        <taxon>Fabaceae</taxon>
        <taxon>Papilionoideae</taxon>
        <taxon>50 kb inversion clade</taxon>
        <taxon>NPAAA clade</taxon>
        <taxon>indigoferoid/millettioid clade</taxon>
        <taxon>Phaseoleae</taxon>
        <taxon>Mucuna</taxon>
    </lineage>
</organism>
<protein>
    <submittedName>
        <fullName evidence="2">Uncharacterized protein</fullName>
    </submittedName>
</protein>